<comment type="similarity">
    <text evidence="3 16">Belongs to the galactose-1-phosphate uridylyltransferase type 1 family.</text>
</comment>
<keyword evidence="7 16" id="KW-0548">Nucleotidyltransferase</keyword>
<dbReference type="GO" id="GO:0033499">
    <property type="term" value="P:galactose catabolic process via UDP-galactose, Leloir pathway"/>
    <property type="evidence" value="ECO:0007669"/>
    <property type="project" value="TreeGrafter"/>
</dbReference>
<dbReference type="NCBIfam" id="NF008724">
    <property type="entry name" value="PRK11720.1"/>
    <property type="match status" value="1"/>
</dbReference>
<dbReference type="PANTHER" id="PTHR11943:SF1">
    <property type="entry name" value="GALACTOSE-1-PHOSPHATE URIDYLYLTRANSFERASE"/>
    <property type="match status" value="1"/>
</dbReference>
<evidence type="ECO:0000256" key="14">
    <source>
        <dbReference type="PIRSR" id="PIRSR000808-3"/>
    </source>
</evidence>
<feature type="binding site" evidence="15">
    <location>
        <position position="322"/>
    </location>
    <ligand>
        <name>Fe cation</name>
        <dbReference type="ChEBI" id="CHEBI:24875"/>
    </ligand>
</feature>
<dbReference type="FunFam" id="3.30.428.10:FF:000002">
    <property type="entry name" value="Galactose-1-phosphate uridylyltransferase"/>
    <property type="match status" value="1"/>
</dbReference>
<feature type="binding site" evidence="14">
    <location>
        <position position="127"/>
    </location>
    <ligand>
        <name>Zn(2+)</name>
        <dbReference type="ChEBI" id="CHEBI:29105"/>
    </ligand>
</feature>
<comment type="caution">
    <text evidence="19">The sequence shown here is derived from an EMBL/GenBank/DDBJ whole genome shotgun (WGS) entry which is preliminary data.</text>
</comment>
<evidence type="ECO:0000256" key="13">
    <source>
        <dbReference type="PIRSR" id="PIRSR000808-2"/>
    </source>
</evidence>
<evidence type="ECO:0000256" key="5">
    <source>
        <dbReference type="ARBA" id="ARBA00016340"/>
    </source>
</evidence>
<evidence type="ECO:0000259" key="17">
    <source>
        <dbReference type="Pfam" id="PF01087"/>
    </source>
</evidence>
<evidence type="ECO:0000256" key="8">
    <source>
        <dbReference type="ARBA" id="ARBA00022723"/>
    </source>
</evidence>
<feature type="domain" description="Galactose-1-phosphate uridyl transferase N-terminal" evidence="17">
    <location>
        <begin position="5"/>
        <end position="190"/>
    </location>
</feature>
<evidence type="ECO:0000256" key="6">
    <source>
        <dbReference type="ARBA" id="ARBA00022679"/>
    </source>
</evidence>
<dbReference type="CDD" id="cd00608">
    <property type="entry name" value="GalT"/>
    <property type="match status" value="1"/>
</dbReference>
<gene>
    <name evidence="19" type="primary">GAL7</name>
    <name evidence="19" type="ORF">LPJ64_002770</name>
</gene>
<comment type="cofactor">
    <cofactor evidence="15">
        <name>Fe cation</name>
        <dbReference type="ChEBI" id="CHEBI:24875"/>
    </cofactor>
    <text evidence="15">Binds 1 Fe cation per subunit.</text>
</comment>
<feature type="binding site" evidence="15">
    <location>
        <position position="306"/>
    </location>
    <ligand>
        <name>Fe cation</name>
        <dbReference type="ChEBI" id="CHEBI:24875"/>
    </ligand>
</feature>
<dbReference type="EMBL" id="JANBOH010000095">
    <property type="protein sequence ID" value="KAJ1645653.1"/>
    <property type="molecule type" value="Genomic_DNA"/>
</dbReference>
<evidence type="ECO:0000256" key="16">
    <source>
        <dbReference type="RuleBase" id="RU000506"/>
    </source>
</evidence>
<feature type="binding site" evidence="14">
    <location>
        <position position="54"/>
    </location>
    <ligand>
        <name>Zn(2+)</name>
        <dbReference type="ChEBI" id="CHEBI:29105"/>
    </ligand>
</feature>
<dbReference type="GO" id="GO:0008270">
    <property type="term" value="F:zinc ion binding"/>
    <property type="evidence" value="ECO:0007669"/>
    <property type="project" value="InterPro"/>
</dbReference>
<comment type="pathway">
    <text evidence="2 16">Carbohydrate metabolism; galactose metabolism.</text>
</comment>
<organism evidence="19 20">
    <name type="scientific">Coemansia asiatica</name>
    <dbReference type="NCBI Taxonomy" id="1052880"/>
    <lineage>
        <taxon>Eukaryota</taxon>
        <taxon>Fungi</taxon>
        <taxon>Fungi incertae sedis</taxon>
        <taxon>Zoopagomycota</taxon>
        <taxon>Kickxellomycotina</taxon>
        <taxon>Kickxellomycetes</taxon>
        <taxon>Kickxellales</taxon>
        <taxon>Kickxellaceae</taxon>
        <taxon>Coemansia</taxon>
    </lineage>
</organism>
<feature type="domain" description="Galactose-1-phosphate uridyl transferase C-terminal" evidence="18">
    <location>
        <begin position="213"/>
        <end position="371"/>
    </location>
</feature>
<feature type="binding site" description="in other chain" evidence="13">
    <location>
        <begin position="173"/>
        <end position="175"/>
    </location>
    <ligand>
        <name>UDP-alpha-D-glucose</name>
        <dbReference type="ChEBI" id="CHEBI:58885"/>
        <note>ligand shared between dimeric partners</note>
    </ligand>
</feature>
<evidence type="ECO:0000256" key="4">
    <source>
        <dbReference type="ARBA" id="ARBA00012384"/>
    </source>
</evidence>
<feature type="binding site" evidence="13">
    <location>
        <begin position="337"/>
        <end position="338"/>
    </location>
    <ligand>
        <name>UDP-alpha-D-glucose</name>
        <dbReference type="ChEBI" id="CHEBI:58885"/>
        <note>ligand shared between dimeric partners</note>
    </ligand>
</feature>
<dbReference type="PANTHER" id="PTHR11943">
    <property type="entry name" value="GALACTOSE-1-PHOSPHATE URIDYLYLTRANSFERASE"/>
    <property type="match status" value="1"/>
</dbReference>
<feature type="binding site" evidence="13">
    <location>
        <begin position="342"/>
        <end position="343"/>
    </location>
    <ligand>
        <name>UDP-alpha-D-glucose</name>
        <dbReference type="ChEBI" id="CHEBI:58885"/>
        <note>ligand shared between dimeric partners</note>
    </ligand>
</feature>
<feature type="binding site" evidence="15">
    <location>
        <position position="196"/>
    </location>
    <ligand>
        <name>Fe cation</name>
        <dbReference type="ChEBI" id="CHEBI:24875"/>
    </ligand>
</feature>
<evidence type="ECO:0000256" key="3">
    <source>
        <dbReference type="ARBA" id="ARBA00010951"/>
    </source>
</evidence>
<keyword evidence="20" id="KW-1185">Reference proteome</keyword>
<dbReference type="GO" id="GO:0008108">
    <property type="term" value="F:UDP-glucose:hexose-1-phosphate uridylyltransferase activity"/>
    <property type="evidence" value="ECO:0007669"/>
    <property type="project" value="UniProtKB-EC"/>
</dbReference>
<feature type="binding site" description="in other chain" evidence="13">
    <location>
        <position position="167"/>
    </location>
    <ligand>
        <name>UDP-alpha-D-glucose</name>
        <dbReference type="ChEBI" id="CHEBI:58885"/>
        <note>ligand shared between dimeric partners</note>
    </ligand>
</feature>
<proteinExistence type="inferred from homology"/>
<dbReference type="Proteomes" id="UP001145021">
    <property type="component" value="Unassembled WGS sequence"/>
</dbReference>
<name>A0A9W7XLH2_9FUNG</name>
<evidence type="ECO:0000256" key="2">
    <source>
        <dbReference type="ARBA" id="ARBA00004947"/>
    </source>
</evidence>
<evidence type="ECO:0000256" key="7">
    <source>
        <dbReference type="ARBA" id="ARBA00022695"/>
    </source>
</evidence>
<feature type="binding site" evidence="13">
    <location>
        <begin position="30"/>
        <end position="33"/>
    </location>
    <ligand>
        <name>UDP-alpha-D-glucose</name>
        <dbReference type="ChEBI" id="CHEBI:58885"/>
        <note>ligand shared between dimeric partners</note>
    </ligand>
</feature>
<dbReference type="Pfam" id="PF02744">
    <property type="entry name" value="GalP_UDP_tr_C"/>
    <property type="match status" value="1"/>
</dbReference>
<feature type="binding site" evidence="14">
    <location>
        <position position="57"/>
    </location>
    <ligand>
        <name>Zn(2+)</name>
        <dbReference type="ChEBI" id="CHEBI:29105"/>
    </ligand>
</feature>
<feature type="binding site" description="in other chain" evidence="13">
    <location>
        <position position="182"/>
    </location>
    <ligand>
        <name>UDP-alpha-D-glucose</name>
        <dbReference type="ChEBI" id="CHEBI:58885"/>
        <note>ligand shared between dimeric partners</note>
    </ligand>
</feature>
<keyword evidence="10 16" id="KW-0299">Galactose metabolism</keyword>
<dbReference type="InterPro" id="IPR036265">
    <property type="entry name" value="HIT-like_sf"/>
</dbReference>
<comment type="cofactor">
    <cofactor evidence="14">
        <name>Zn(2+)</name>
        <dbReference type="ChEBI" id="CHEBI:29105"/>
    </cofactor>
    <text evidence="14">Binds 1 zinc ion per subunit.</text>
</comment>
<keyword evidence="11 16" id="KW-0119">Carbohydrate metabolism</keyword>
<evidence type="ECO:0000256" key="10">
    <source>
        <dbReference type="ARBA" id="ARBA00023144"/>
    </source>
</evidence>
<feature type="binding site" evidence="14">
    <location>
        <position position="178"/>
    </location>
    <ligand>
        <name>Zn(2+)</name>
        <dbReference type="ChEBI" id="CHEBI:29105"/>
    </ligand>
</feature>
<dbReference type="PROSITE" id="PS00117">
    <property type="entry name" value="GAL_P_UDP_TRANSF_I"/>
    <property type="match status" value="1"/>
</dbReference>
<keyword evidence="8 14" id="KW-0479">Metal-binding</keyword>
<dbReference type="EC" id="2.7.7.12" evidence="4 16"/>
<reference evidence="19" key="1">
    <citation type="submission" date="2022-07" db="EMBL/GenBank/DDBJ databases">
        <title>Phylogenomic reconstructions and comparative analyses of Kickxellomycotina fungi.</title>
        <authorList>
            <person name="Reynolds N.K."/>
            <person name="Stajich J.E."/>
            <person name="Barry K."/>
            <person name="Grigoriev I.V."/>
            <person name="Crous P."/>
            <person name="Smith M.E."/>
        </authorList>
    </citation>
    <scope>NUCLEOTIDE SEQUENCE</scope>
    <source>
        <strain evidence="19">NBRC 105413</strain>
    </source>
</reference>
<sequence length="372" mass="42051">MSDNEFSFSDHSHRRFNPLTDSWVLCSPHRAKRPWLGRVEEAPVEQRPEYDPECYLCPGNKRATGAQNEKYTSTFVFPNDYAAVHASQPDCTASDIEQVAGKNASSELFRVQSTRGQCSVVCFSPRHDLTLPELSLDEICDVVRAWKSIYTRLSDDPKINYVQIFENKGSMMGCSNPHPHGQVWALSEIPSEPAKEIASLKKFNQRHCSESPDVCVLCSYVKAEESNAAASESTNRVVLQNESFMAIVPFWAVWPFETMIVAKSHISNINQLNDQQTRDLAQVMQGLTCRYDNLFQCSFPYSMGLHQSPTASHPDAACCHLHLHFYPPLLRNSTVRKFLVGFEMMAEPQRDLTAEQAAARLRALSSIHYKHS</sequence>
<evidence type="ECO:0000256" key="12">
    <source>
        <dbReference type="PIRSR" id="PIRSR000808-1"/>
    </source>
</evidence>
<evidence type="ECO:0000259" key="18">
    <source>
        <dbReference type="Pfam" id="PF02744"/>
    </source>
</evidence>
<keyword evidence="9 14" id="KW-0862">Zinc</keyword>
<feature type="binding site" description="in other chain" evidence="13">
    <location>
        <position position="63"/>
    </location>
    <ligand>
        <name>UDP-alpha-D-glucose</name>
        <dbReference type="ChEBI" id="CHEBI:58885"/>
        <note>ligand shared between dimeric partners</note>
    </ligand>
</feature>
<keyword evidence="6 16" id="KW-0808">Transferase</keyword>
<comment type="catalytic activity">
    <reaction evidence="1 16">
        <text>alpha-D-galactose 1-phosphate + UDP-alpha-D-glucose = alpha-D-glucose 1-phosphate + UDP-alpha-D-galactose</text>
        <dbReference type="Rhea" id="RHEA:13989"/>
        <dbReference type="ChEBI" id="CHEBI:58336"/>
        <dbReference type="ChEBI" id="CHEBI:58601"/>
        <dbReference type="ChEBI" id="CHEBI:58885"/>
        <dbReference type="ChEBI" id="CHEBI:66914"/>
        <dbReference type="EC" id="2.7.7.12"/>
    </reaction>
</comment>
<dbReference type="InterPro" id="IPR001937">
    <property type="entry name" value="GalP_UDPtransf1"/>
</dbReference>
<dbReference type="NCBIfam" id="TIGR00209">
    <property type="entry name" value="galT_1"/>
    <property type="match status" value="1"/>
</dbReference>
<dbReference type="InterPro" id="IPR005849">
    <property type="entry name" value="GalP_Utransf_N"/>
</dbReference>
<dbReference type="InterPro" id="IPR005850">
    <property type="entry name" value="GalP_Utransf_C"/>
</dbReference>
<evidence type="ECO:0000256" key="9">
    <source>
        <dbReference type="ARBA" id="ARBA00022833"/>
    </source>
</evidence>
<dbReference type="FunFam" id="3.30.428.10:FF:000001">
    <property type="entry name" value="Galactose-1-phosphate uridylyltransferase"/>
    <property type="match status" value="1"/>
</dbReference>
<dbReference type="SUPFAM" id="SSF54197">
    <property type="entry name" value="HIT-like"/>
    <property type="match status" value="2"/>
</dbReference>
<dbReference type="GO" id="GO:0005737">
    <property type="term" value="C:cytoplasm"/>
    <property type="evidence" value="ECO:0007669"/>
    <property type="project" value="TreeGrafter"/>
</dbReference>
<keyword evidence="15" id="KW-0408">Iron</keyword>
<evidence type="ECO:0000313" key="20">
    <source>
        <dbReference type="Proteomes" id="UP001145021"/>
    </source>
</evidence>
<feature type="active site" description="Tele-UMP-histidine intermediate" evidence="12">
    <location>
        <position position="180"/>
    </location>
</feature>
<evidence type="ECO:0000256" key="1">
    <source>
        <dbReference type="ARBA" id="ARBA00001107"/>
    </source>
</evidence>
<evidence type="ECO:0000256" key="15">
    <source>
        <dbReference type="PIRSR" id="PIRSR000808-4"/>
    </source>
</evidence>
<dbReference type="InterPro" id="IPR019779">
    <property type="entry name" value="GalP_UDPtransf1_His-AS"/>
</dbReference>
<accession>A0A9W7XLH2</accession>
<evidence type="ECO:0000256" key="11">
    <source>
        <dbReference type="ARBA" id="ARBA00023277"/>
    </source>
</evidence>
<evidence type="ECO:0000313" key="19">
    <source>
        <dbReference type="EMBL" id="KAJ1645653.1"/>
    </source>
</evidence>
<dbReference type="PIRSF" id="PIRSF000808">
    <property type="entry name" value="GalT"/>
    <property type="match status" value="1"/>
</dbReference>
<protein>
    <recommendedName>
        <fullName evidence="5 16">Galactose-1-phosphate uridylyltransferase</fullName>
        <ecNumber evidence="4 16">2.7.7.12</ecNumber>
    </recommendedName>
</protein>
<feature type="binding site" description="in other chain" evidence="13">
    <location>
        <position position="349"/>
    </location>
    <ligand>
        <name>UDP-alpha-D-glucose</name>
        <dbReference type="ChEBI" id="CHEBI:58885"/>
        <note>ligand shared between dimeric partners</note>
    </ligand>
</feature>
<feature type="binding site" evidence="15">
    <location>
        <position position="324"/>
    </location>
    <ligand>
        <name>Fe cation</name>
        <dbReference type="ChEBI" id="CHEBI:24875"/>
    </ligand>
</feature>
<dbReference type="Pfam" id="PF01087">
    <property type="entry name" value="GalP_UDP_transf"/>
    <property type="match status" value="1"/>
</dbReference>
<dbReference type="AlphaFoldDB" id="A0A9W7XLH2"/>
<dbReference type="Gene3D" id="3.30.428.10">
    <property type="entry name" value="HIT-like"/>
    <property type="match status" value="2"/>
</dbReference>
<feature type="binding site" description="in other chain" evidence="13">
    <location>
        <begin position="79"/>
        <end position="80"/>
    </location>
    <ligand>
        <name>UDP-alpha-D-glucose</name>
        <dbReference type="ChEBI" id="CHEBI:58885"/>
        <note>ligand shared between dimeric partners</note>
    </ligand>
</feature>